<gene>
    <name evidence="1" type="ORF">ALMOND_2B025922</name>
</gene>
<protein>
    <submittedName>
        <fullName evidence="1">PREDICTED: PRUPE_7G026800</fullName>
    </submittedName>
</protein>
<dbReference type="SUPFAM" id="SSF54001">
    <property type="entry name" value="Cysteine proteinases"/>
    <property type="match status" value="1"/>
</dbReference>
<dbReference type="Proteomes" id="UP000327085">
    <property type="component" value="Chromosome 3"/>
</dbReference>
<reference evidence="2" key="1">
    <citation type="journal article" date="2020" name="Plant J.">
        <title>Transposons played a major role in the diversification between the closely related almond and peach genomes: results from the almond genome sequence.</title>
        <authorList>
            <person name="Alioto T."/>
            <person name="Alexiou K.G."/>
            <person name="Bardil A."/>
            <person name="Barteri F."/>
            <person name="Castanera R."/>
            <person name="Cruz F."/>
            <person name="Dhingra A."/>
            <person name="Duval H."/>
            <person name="Fernandez I Marti A."/>
            <person name="Frias L."/>
            <person name="Galan B."/>
            <person name="Garcia J.L."/>
            <person name="Howad W."/>
            <person name="Gomez-Garrido J."/>
            <person name="Gut M."/>
            <person name="Julca I."/>
            <person name="Morata J."/>
            <person name="Puigdomenech P."/>
            <person name="Ribeca P."/>
            <person name="Rubio Cabetas M.J."/>
            <person name="Vlasova A."/>
            <person name="Wirthensohn M."/>
            <person name="Garcia-Mas J."/>
            <person name="Gabaldon T."/>
            <person name="Casacuberta J.M."/>
            <person name="Arus P."/>
        </authorList>
    </citation>
    <scope>NUCLEOTIDE SEQUENCE [LARGE SCALE GENOMIC DNA]</scope>
    <source>
        <strain evidence="2">cv. Texas</strain>
    </source>
</reference>
<dbReference type="InParanoid" id="A0A5E4G0S6"/>
<dbReference type="PANTHER" id="PTHR33018">
    <property type="entry name" value="OS10G0338966 PROTEIN-RELATED"/>
    <property type="match status" value="1"/>
</dbReference>
<sequence>MFEKASTNIPLKFVDVAAGKDVSEDGCADVVEQTKVEANKLLHNVPLGEGSIRVFVYCAINAASPLPIPVKRVLKTVEDAVESQVAWLEDLIVFKDDIVFADSMIMDNSYLYKLVEDQEWEQMIAFMDPSRTARDPMSPDEAGRVQYIVKSLNQASIDSIFLIPYNPGGYGIFTIIDEERDNVYIMDPLGVLHPHNVWKPIGAPRQADGKTCGYCVMRYMKLVKIHPLHFELSMREVGKRRDFTPNAIG</sequence>
<dbReference type="Gramene" id="VVA33316">
    <property type="protein sequence ID" value="VVA33316"/>
    <property type="gene ID" value="Prudul26B025922"/>
</dbReference>
<accession>A0A5E4G0S6</accession>
<proteinExistence type="predicted"/>
<organism evidence="1 2">
    <name type="scientific">Prunus dulcis</name>
    <name type="common">Almond</name>
    <name type="synonym">Amygdalus dulcis</name>
    <dbReference type="NCBI Taxonomy" id="3755"/>
    <lineage>
        <taxon>Eukaryota</taxon>
        <taxon>Viridiplantae</taxon>
        <taxon>Streptophyta</taxon>
        <taxon>Embryophyta</taxon>
        <taxon>Tracheophyta</taxon>
        <taxon>Spermatophyta</taxon>
        <taxon>Magnoliopsida</taxon>
        <taxon>eudicotyledons</taxon>
        <taxon>Gunneridae</taxon>
        <taxon>Pentapetalae</taxon>
        <taxon>rosids</taxon>
        <taxon>fabids</taxon>
        <taxon>Rosales</taxon>
        <taxon>Rosaceae</taxon>
        <taxon>Amygdaloideae</taxon>
        <taxon>Amygdaleae</taxon>
        <taxon>Prunus</taxon>
    </lineage>
</organism>
<name>A0A5E4G0S6_PRUDU</name>
<dbReference type="PANTHER" id="PTHR33018:SF31">
    <property type="entry name" value="TRANSPOSASE, PTTA_EN_SPM, PLANT"/>
    <property type="match status" value="1"/>
</dbReference>
<dbReference type="EMBL" id="CABIKO010000282">
    <property type="protein sequence ID" value="VVA33316.1"/>
    <property type="molecule type" value="Genomic_DNA"/>
</dbReference>
<evidence type="ECO:0000313" key="2">
    <source>
        <dbReference type="Proteomes" id="UP000327085"/>
    </source>
</evidence>
<dbReference type="InterPro" id="IPR038765">
    <property type="entry name" value="Papain-like_cys_pep_sf"/>
</dbReference>
<evidence type="ECO:0000313" key="1">
    <source>
        <dbReference type="EMBL" id="VVA33316.1"/>
    </source>
</evidence>
<dbReference type="AlphaFoldDB" id="A0A5E4G0S6"/>